<protein>
    <submittedName>
        <fullName evidence="1">Uncharacterized protein</fullName>
    </submittedName>
</protein>
<gene>
    <name evidence="1" type="ORF">PCOR1329_LOCUS28002</name>
</gene>
<dbReference type="Gene3D" id="3.60.10.10">
    <property type="entry name" value="Endonuclease/exonuclease/phosphatase"/>
    <property type="match status" value="1"/>
</dbReference>
<comment type="caution">
    <text evidence="1">The sequence shown here is derived from an EMBL/GenBank/DDBJ whole genome shotgun (WGS) entry which is preliminary data.</text>
</comment>
<reference evidence="1" key="1">
    <citation type="submission" date="2023-10" db="EMBL/GenBank/DDBJ databases">
        <authorList>
            <person name="Chen Y."/>
            <person name="Shah S."/>
            <person name="Dougan E. K."/>
            <person name="Thang M."/>
            <person name="Chan C."/>
        </authorList>
    </citation>
    <scope>NUCLEOTIDE SEQUENCE [LARGE SCALE GENOMIC DNA]</scope>
</reference>
<sequence length="145" mass="16509">MGDLAECMKRLAEVEIPLQAQKRLADACGSLAQAPAVTRWLQAVLREDGMVDTFAELHPRAEERFTCWDQYKNRRYENIGARIRELERPQSRFSHNFIMVWAGPRSASNQERMLSVMAEVFKQADPTTRAGEVRKVRVALDSTGA</sequence>
<evidence type="ECO:0000313" key="2">
    <source>
        <dbReference type="Proteomes" id="UP001189429"/>
    </source>
</evidence>
<dbReference type="InterPro" id="IPR036691">
    <property type="entry name" value="Endo/exonu/phosph_ase_sf"/>
</dbReference>
<dbReference type="EMBL" id="CAUYUJ010010243">
    <property type="protein sequence ID" value="CAK0828906.1"/>
    <property type="molecule type" value="Genomic_DNA"/>
</dbReference>
<name>A0ABN9SAF4_9DINO</name>
<keyword evidence="2" id="KW-1185">Reference proteome</keyword>
<accession>A0ABN9SAF4</accession>
<proteinExistence type="predicted"/>
<evidence type="ECO:0000313" key="1">
    <source>
        <dbReference type="EMBL" id="CAK0828906.1"/>
    </source>
</evidence>
<organism evidence="1 2">
    <name type="scientific">Prorocentrum cordatum</name>
    <dbReference type="NCBI Taxonomy" id="2364126"/>
    <lineage>
        <taxon>Eukaryota</taxon>
        <taxon>Sar</taxon>
        <taxon>Alveolata</taxon>
        <taxon>Dinophyceae</taxon>
        <taxon>Prorocentrales</taxon>
        <taxon>Prorocentraceae</taxon>
        <taxon>Prorocentrum</taxon>
    </lineage>
</organism>
<dbReference type="Proteomes" id="UP001189429">
    <property type="component" value="Unassembled WGS sequence"/>
</dbReference>
<dbReference type="SUPFAM" id="SSF56219">
    <property type="entry name" value="DNase I-like"/>
    <property type="match status" value="1"/>
</dbReference>